<gene>
    <name evidence="2" type="ORF">CSW57_19210</name>
</gene>
<dbReference type="GO" id="GO:1901135">
    <property type="term" value="P:carbohydrate derivative metabolic process"/>
    <property type="evidence" value="ECO:0007669"/>
    <property type="project" value="InterPro"/>
</dbReference>
<evidence type="ECO:0000313" key="2">
    <source>
        <dbReference type="EMBL" id="PHV65832.1"/>
    </source>
</evidence>
<dbReference type="EMBL" id="PEBD01000010">
    <property type="protein sequence ID" value="PHV65832.1"/>
    <property type="molecule type" value="Genomic_DNA"/>
</dbReference>
<organism evidence="2 3">
    <name type="scientific">Williamsia marianensis</name>
    <dbReference type="NCBI Taxonomy" id="85044"/>
    <lineage>
        <taxon>Bacteria</taxon>
        <taxon>Bacillati</taxon>
        <taxon>Actinomycetota</taxon>
        <taxon>Actinomycetes</taxon>
        <taxon>Mycobacteriales</taxon>
        <taxon>Nocardiaceae</taxon>
        <taxon>Williamsia</taxon>
    </lineage>
</organism>
<feature type="region of interest" description="Disordered" evidence="1">
    <location>
        <begin position="319"/>
        <end position="344"/>
    </location>
</feature>
<evidence type="ECO:0008006" key="4">
    <source>
        <dbReference type="Google" id="ProtNLM"/>
    </source>
</evidence>
<dbReference type="AlphaFoldDB" id="A0A2G3PL70"/>
<dbReference type="InterPro" id="IPR046348">
    <property type="entry name" value="SIS_dom_sf"/>
</dbReference>
<evidence type="ECO:0000256" key="1">
    <source>
        <dbReference type="SAM" id="MobiDB-lite"/>
    </source>
</evidence>
<sequence length="374" mass="38218">MLTGAPDLDDVAALLDADVDGLLPASALAGAQCRAVSAAHSEGVLEPLSHLRPRAVVIVCGAGPAGRAAALVLALAAPHIDVPLIKSETVPSWVGPLDVVVIAGDDAGDPRLADAAARAGRRQAEVVVAGPVEGPLRDALAGRVLDMSPRVPVPARFRFTHYVCAYLAVLAGLRSVRVTGRHPDLEALADQLDTEAAGNHPANELFHNAAKELASRLVGHPTVWAADTPAALALAVHASRSVFASAGIVSTATDLGDVLAAAPVLAKGGGALSPDYDPIFHDAQIDGPVAGQQVRVQVLTTPDREWQIRRRLGVLPDADVVTSGPASPPVGGQPAPGTLADGPAPSGLEDVVPLMILGLRVDMAGAYLRLVGDR</sequence>
<dbReference type="Proteomes" id="UP000225108">
    <property type="component" value="Unassembled WGS sequence"/>
</dbReference>
<proteinExistence type="predicted"/>
<dbReference type="SUPFAM" id="SSF53697">
    <property type="entry name" value="SIS domain"/>
    <property type="match status" value="1"/>
</dbReference>
<name>A0A2G3PL70_WILMA</name>
<reference evidence="2 3" key="1">
    <citation type="submission" date="2017-10" db="EMBL/GenBank/DDBJ databases">
        <title>The draft genome sequence of Williamsia sp. BULT 1.1 isolated from the semi-arid grassland soils from South Africa.</title>
        <authorList>
            <person name="Kabwe M.H."/>
            <person name="Govender N."/>
            <person name="Mutseka Lunga P."/>
            <person name="Vikram S."/>
            <person name="Makhalanyane T.P."/>
        </authorList>
    </citation>
    <scope>NUCLEOTIDE SEQUENCE [LARGE SCALE GENOMIC DNA]</scope>
    <source>
        <strain evidence="2 3">BULT 1.1</strain>
    </source>
</reference>
<accession>A0A2G3PL70</accession>
<protein>
    <recommendedName>
        <fullName evidence="4">TobH protein</fullName>
    </recommendedName>
</protein>
<dbReference type="GO" id="GO:0097367">
    <property type="term" value="F:carbohydrate derivative binding"/>
    <property type="evidence" value="ECO:0007669"/>
    <property type="project" value="InterPro"/>
</dbReference>
<evidence type="ECO:0000313" key="3">
    <source>
        <dbReference type="Proteomes" id="UP000225108"/>
    </source>
</evidence>
<dbReference type="RefSeq" id="WP_099384143.1">
    <property type="nucleotide sequence ID" value="NZ_PEBD01000010.1"/>
</dbReference>
<comment type="caution">
    <text evidence="2">The sequence shown here is derived from an EMBL/GenBank/DDBJ whole genome shotgun (WGS) entry which is preliminary data.</text>
</comment>